<protein>
    <recommendedName>
        <fullName evidence="6">Reverse transcriptase zinc-binding domain-containing protein</fullName>
    </recommendedName>
</protein>
<evidence type="ECO:0000313" key="5">
    <source>
        <dbReference type="Proteomes" id="UP000291343"/>
    </source>
</evidence>
<dbReference type="GO" id="GO:0001786">
    <property type="term" value="F:phosphatidylserine binding"/>
    <property type="evidence" value="ECO:0007669"/>
    <property type="project" value="TreeGrafter"/>
</dbReference>
<dbReference type="EMBL" id="QKKF02007188">
    <property type="protein sequence ID" value="RZF46042.1"/>
    <property type="molecule type" value="Genomic_DNA"/>
</dbReference>
<dbReference type="SMR" id="A0A482XJT9"/>
<dbReference type="PROSITE" id="PS51897">
    <property type="entry name" value="ANNEXIN_2"/>
    <property type="match status" value="1"/>
</dbReference>
<dbReference type="Gene3D" id="1.10.220.10">
    <property type="entry name" value="Annexin"/>
    <property type="match status" value="1"/>
</dbReference>
<evidence type="ECO:0000256" key="3">
    <source>
        <dbReference type="ARBA" id="ARBA00023216"/>
    </source>
</evidence>
<dbReference type="AlphaFoldDB" id="A0A482XJT9"/>
<dbReference type="GO" id="GO:0005634">
    <property type="term" value="C:nucleus"/>
    <property type="evidence" value="ECO:0007669"/>
    <property type="project" value="TreeGrafter"/>
</dbReference>
<evidence type="ECO:0000313" key="4">
    <source>
        <dbReference type="EMBL" id="RZF46042.1"/>
    </source>
</evidence>
<dbReference type="PANTHER" id="PTHR10502:SF102">
    <property type="entry name" value="ANNEXIN B11"/>
    <property type="match status" value="1"/>
</dbReference>
<evidence type="ECO:0000256" key="1">
    <source>
        <dbReference type="ARBA" id="ARBA00007831"/>
    </source>
</evidence>
<gene>
    <name evidence="4" type="ORF">LSTR_LSTR004755</name>
</gene>
<dbReference type="Pfam" id="PF00191">
    <property type="entry name" value="Annexin"/>
    <property type="match status" value="1"/>
</dbReference>
<dbReference type="GO" id="GO:0005509">
    <property type="term" value="F:calcium ion binding"/>
    <property type="evidence" value="ECO:0007669"/>
    <property type="project" value="InterPro"/>
</dbReference>
<name>A0A482XJT9_LAOST</name>
<dbReference type="SUPFAM" id="SSF47874">
    <property type="entry name" value="Annexin"/>
    <property type="match status" value="1"/>
</dbReference>
<dbReference type="STRING" id="195883.A0A482XJT9"/>
<keyword evidence="3" id="KW-0041">Annexin</keyword>
<reference evidence="4 5" key="1">
    <citation type="journal article" date="2017" name="Gigascience">
        <title>Genome sequence of the small brown planthopper, Laodelphax striatellus.</title>
        <authorList>
            <person name="Zhu J."/>
            <person name="Jiang F."/>
            <person name="Wang X."/>
            <person name="Yang P."/>
            <person name="Bao Y."/>
            <person name="Zhao W."/>
            <person name="Wang W."/>
            <person name="Lu H."/>
            <person name="Wang Q."/>
            <person name="Cui N."/>
            <person name="Li J."/>
            <person name="Chen X."/>
            <person name="Luo L."/>
            <person name="Yu J."/>
            <person name="Kang L."/>
            <person name="Cui F."/>
        </authorList>
    </citation>
    <scope>NUCLEOTIDE SEQUENCE [LARGE SCALE GENOMIC DNA]</scope>
    <source>
        <strain evidence="4">Lst14</strain>
    </source>
</reference>
<dbReference type="GO" id="GO:0005737">
    <property type="term" value="C:cytoplasm"/>
    <property type="evidence" value="ECO:0007669"/>
    <property type="project" value="TreeGrafter"/>
</dbReference>
<dbReference type="OrthoDB" id="37886at2759"/>
<accession>A0A482XJT9</accession>
<dbReference type="Proteomes" id="UP000291343">
    <property type="component" value="Unassembled WGS sequence"/>
</dbReference>
<dbReference type="InterPro" id="IPR037104">
    <property type="entry name" value="Annexin_sf"/>
</dbReference>
<evidence type="ECO:0000256" key="2">
    <source>
        <dbReference type="ARBA" id="ARBA00022737"/>
    </source>
</evidence>
<comment type="caution">
    <text evidence="4">The sequence shown here is derived from an EMBL/GenBank/DDBJ whole genome shotgun (WGS) entry which is preliminary data.</text>
</comment>
<evidence type="ECO:0008006" key="6">
    <source>
        <dbReference type="Google" id="ProtNLM"/>
    </source>
</evidence>
<organism evidence="4 5">
    <name type="scientific">Laodelphax striatellus</name>
    <name type="common">Small brown planthopper</name>
    <name type="synonym">Delphax striatella</name>
    <dbReference type="NCBI Taxonomy" id="195883"/>
    <lineage>
        <taxon>Eukaryota</taxon>
        <taxon>Metazoa</taxon>
        <taxon>Ecdysozoa</taxon>
        <taxon>Arthropoda</taxon>
        <taxon>Hexapoda</taxon>
        <taxon>Insecta</taxon>
        <taxon>Pterygota</taxon>
        <taxon>Neoptera</taxon>
        <taxon>Paraneoptera</taxon>
        <taxon>Hemiptera</taxon>
        <taxon>Auchenorrhyncha</taxon>
        <taxon>Fulgoroidea</taxon>
        <taxon>Delphacidae</taxon>
        <taxon>Criomorphinae</taxon>
        <taxon>Laodelphax</taxon>
    </lineage>
</organism>
<proteinExistence type="inferred from homology"/>
<dbReference type="PANTHER" id="PTHR10502">
    <property type="entry name" value="ANNEXIN"/>
    <property type="match status" value="1"/>
</dbReference>
<dbReference type="InParanoid" id="A0A482XJT9"/>
<dbReference type="GO" id="GO:0005544">
    <property type="term" value="F:calcium-dependent phospholipid binding"/>
    <property type="evidence" value="ECO:0007669"/>
    <property type="project" value="InterPro"/>
</dbReference>
<keyword evidence="5" id="KW-1185">Reference proteome</keyword>
<keyword evidence="2" id="KW-0677">Repeat</keyword>
<sequence length="461" mass="53098">MVQGLYTPQWQRHPGQALGKKLLPDTSPYFTNWLVRLGRGQVKQLIALITGHGHFRKHLTQIGLRNESQMCRLCNQSERLLNHIILDCEKLEQGDGHLLAASTRDEWDVRIGKNSWNSQRVQSTRSPPTATILPKIFFDPDKDSNDIFGLMSNDDMRGVAAILAKRTSRERMEIKISYSQLYGRNLKEDVAGKTKDEFHRLLKALLSPVPDYLIEEINWSLDQGKNWEYMSIICTSPGDLLKEMVYKYNNTFGWQLRDIFSSNMRQADGIQFMQSIVDSNPIRPNTSVVEGLIENQITLIPDRNGYCTQLENGHLFQFMSKSSFAQIAAVAAAYERKTHISAVQKIWFYCWGDLQEAYSRIIRYALDPVGYFATEIHDAKSDDRGLTLAILSRCEIDLVLIKERFETTYQTRLEKWIEASFNNSAMNYSELNSRFTLHLQDILTQLKLVHFDVAPELTIMN</sequence>
<dbReference type="GO" id="GO:0012506">
    <property type="term" value="C:vesicle membrane"/>
    <property type="evidence" value="ECO:0007669"/>
    <property type="project" value="TreeGrafter"/>
</dbReference>
<comment type="similarity">
    <text evidence="1">Belongs to the annexin family.</text>
</comment>
<dbReference type="GO" id="GO:0005886">
    <property type="term" value="C:plasma membrane"/>
    <property type="evidence" value="ECO:0007669"/>
    <property type="project" value="TreeGrafter"/>
</dbReference>
<dbReference type="InterPro" id="IPR018502">
    <property type="entry name" value="Annexin_repeat"/>
</dbReference>